<dbReference type="RefSeq" id="WP_240718952.1">
    <property type="nucleotide sequence ID" value="NZ_JAKVTW010000012.1"/>
</dbReference>
<protein>
    <recommendedName>
        <fullName evidence="2">Type II secretion system protein H</fullName>
    </recommendedName>
    <alternativeName>
        <fullName evidence="10">General secretion pathway protein H</fullName>
    </alternativeName>
</protein>
<dbReference type="Proteomes" id="UP001320609">
    <property type="component" value="Unassembled WGS sequence"/>
</dbReference>
<evidence type="ECO:0000313" key="12">
    <source>
        <dbReference type="EMBL" id="MCH4812650.1"/>
    </source>
</evidence>
<dbReference type="Pfam" id="PF12019">
    <property type="entry name" value="GspH"/>
    <property type="match status" value="1"/>
</dbReference>
<evidence type="ECO:0000259" key="11">
    <source>
        <dbReference type="Pfam" id="PF12019"/>
    </source>
</evidence>
<keyword evidence="3" id="KW-1003">Cell membrane</keyword>
<gene>
    <name evidence="12" type="ORF">MLE19_15050</name>
</gene>
<dbReference type="EMBL" id="JAKVTW010000012">
    <property type="protein sequence ID" value="MCH4812650.1"/>
    <property type="molecule type" value="Genomic_DNA"/>
</dbReference>
<comment type="similarity">
    <text evidence="9">Belongs to the GSP H family.</text>
</comment>
<evidence type="ECO:0000256" key="9">
    <source>
        <dbReference type="ARBA" id="ARBA00025772"/>
    </source>
</evidence>
<keyword evidence="5" id="KW-0997">Cell inner membrane</keyword>
<dbReference type="SUPFAM" id="SSF54523">
    <property type="entry name" value="Pili subunits"/>
    <property type="match status" value="1"/>
</dbReference>
<name>A0ABS9S971_9GAMM</name>
<evidence type="ECO:0000256" key="2">
    <source>
        <dbReference type="ARBA" id="ARBA00021549"/>
    </source>
</evidence>
<evidence type="ECO:0000256" key="8">
    <source>
        <dbReference type="ARBA" id="ARBA00023136"/>
    </source>
</evidence>
<dbReference type="InterPro" id="IPR012902">
    <property type="entry name" value="N_methyl_site"/>
</dbReference>
<keyword evidence="6" id="KW-0812">Transmembrane</keyword>
<keyword evidence="8" id="KW-0472">Membrane</keyword>
<evidence type="ECO:0000256" key="1">
    <source>
        <dbReference type="ARBA" id="ARBA00004377"/>
    </source>
</evidence>
<feature type="domain" description="General secretion pathway GspH" evidence="11">
    <location>
        <begin position="47"/>
        <end position="150"/>
    </location>
</feature>
<accession>A0ABS9S971</accession>
<evidence type="ECO:0000256" key="5">
    <source>
        <dbReference type="ARBA" id="ARBA00022519"/>
    </source>
</evidence>
<evidence type="ECO:0000256" key="6">
    <source>
        <dbReference type="ARBA" id="ARBA00022692"/>
    </source>
</evidence>
<comment type="subcellular location">
    <subcellularLocation>
        <location evidence="1">Cell inner membrane</location>
        <topology evidence="1">Single-pass membrane protein</topology>
    </subcellularLocation>
</comment>
<evidence type="ECO:0000313" key="13">
    <source>
        <dbReference type="Proteomes" id="UP001320609"/>
    </source>
</evidence>
<dbReference type="NCBIfam" id="TIGR02532">
    <property type="entry name" value="IV_pilin_GFxxxE"/>
    <property type="match status" value="1"/>
</dbReference>
<reference evidence="12 13" key="1">
    <citation type="submission" date="2022-03" db="EMBL/GenBank/DDBJ databases">
        <title>Genomic signatures underlying metal tolerance in selected Arctic bacterial isolates.</title>
        <authorList>
            <person name="Thomas F.A."/>
            <person name="Venkatachalam S."/>
            <person name="Krishnan K.P."/>
        </authorList>
    </citation>
    <scope>NUCLEOTIDE SEQUENCE [LARGE SCALE GENOMIC DNA]</scope>
    <source>
        <strain evidence="12 13">HM116</strain>
    </source>
</reference>
<keyword evidence="13" id="KW-1185">Reference proteome</keyword>
<evidence type="ECO:0000256" key="10">
    <source>
        <dbReference type="ARBA" id="ARBA00030775"/>
    </source>
</evidence>
<dbReference type="InterPro" id="IPR022346">
    <property type="entry name" value="T2SS_GspH"/>
</dbReference>
<keyword evidence="4" id="KW-0488">Methylation</keyword>
<dbReference type="InterPro" id="IPR045584">
    <property type="entry name" value="Pilin-like"/>
</dbReference>
<evidence type="ECO:0000256" key="3">
    <source>
        <dbReference type="ARBA" id="ARBA00022475"/>
    </source>
</evidence>
<sequence length="162" mass="17851">MRTARHPALGFTLLELLVTLAIFATLATIAIPNFSRIVQENRLVTTANEYKVAMSYARSEAVRRNQSVSVRPINAASWNAGWEAVISDDTISNDDILRIWSQPHQIAVINAPEHFTFNSQGRLVSSSFSPFKVSFTLGAAGRCVRIENSGISRVLDSRQACS</sequence>
<proteinExistence type="inferred from homology"/>
<comment type="caution">
    <text evidence="12">The sequence shown here is derived from an EMBL/GenBank/DDBJ whole genome shotgun (WGS) entry which is preliminary data.</text>
</comment>
<dbReference type="Gene3D" id="3.55.40.10">
    <property type="entry name" value="minor pseudopilin epsh domain"/>
    <property type="match status" value="1"/>
</dbReference>
<dbReference type="Pfam" id="PF07963">
    <property type="entry name" value="N_methyl"/>
    <property type="match status" value="1"/>
</dbReference>
<evidence type="ECO:0000256" key="4">
    <source>
        <dbReference type="ARBA" id="ARBA00022481"/>
    </source>
</evidence>
<keyword evidence="7" id="KW-1133">Transmembrane helix</keyword>
<evidence type="ECO:0000256" key="7">
    <source>
        <dbReference type="ARBA" id="ARBA00022989"/>
    </source>
</evidence>
<organism evidence="12 13">
    <name type="scientific">Vreelandella neptunia</name>
    <dbReference type="NCBI Taxonomy" id="115551"/>
    <lineage>
        <taxon>Bacteria</taxon>
        <taxon>Pseudomonadati</taxon>
        <taxon>Pseudomonadota</taxon>
        <taxon>Gammaproteobacteria</taxon>
        <taxon>Oceanospirillales</taxon>
        <taxon>Halomonadaceae</taxon>
        <taxon>Vreelandella</taxon>
    </lineage>
</organism>